<evidence type="ECO:0000313" key="2">
    <source>
        <dbReference type="Proteomes" id="UP001373714"/>
    </source>
</evidence>
<evidence type="ECO:0000313" key="1">
    <source>
        <dbReference type="EMBL" id="KAK6354026.1"/>
    </source>
</evidence>
<sequence length="238" mass="27175">MRRDCYLENRDPEAFFNLNWANIEAYYCGETDRLVLIGADPSQYRDRPSVVCVTNEADKKFEQELGEFENSVNGEVGRRQAHCSIQGILDAGPSNPQNYSCRRVRPLLIRRGPITSAPIKWRYGQVFVPEHDDGDASGGEAQRRLVEEATANKTNITATTLVEQIQGPKLTGSLMHGELLINPPKNSDFSEKLKDQVKKLNKGRWFTRPKEYSQKKLPDIRQRMAVIKTVITHLFRKI</sequence>
<name>A0AAV9V2D5_9PEZI</name>
<organism evidence="1 2">
    <name type="scientific">Orbilia blumenaviensis</name>
    <dbReference type="NCBI Taxonomy" id="1796055"/>
    <lineage>
        <taxon>Eukaryota</taxon>
        <taxon>Fungi</taxon>
        <taxon>Dikarya</taxon>
        <taxon>Ascomycota</taxon>
        <taxon>Pezizomycotina</taxon>
        <taxon>Orbiliomycetes</taxon>
        <taxon>Orbiliales</taxon>
        <taxon>Orbiliaceae</taxon>
        <taxon>Orbilia</taxon>
    </lineage>
</organism>
<protein>
    <submittedName>
        <fullName evidence="1">Uncharacterized protein</fullName>
    </submittedName>
</protein>
<proteinExistence type="predicted"/>
<dbReference type="Proteomes" id="UP001373714">
    <property type="component" value="Unassembled WGS sequence"/>
</dbReference>
<accession>A0AAV9V2D5</accession>
<reference evidence="1 2" key="1">
    <citation type="submission" date="2019-10" db="EMBL/GenBank/DDBJ databases">
        <authorList>
            <person name="Palmer J.M."/>
        </authorList>
    </citation>
    <scope>NUCLEOTIDE SEQUENCE [LARGE SCALE GENOMIC DNA]</scope>
    <source>
        <strain evidence="1 2">TWF730</strain>
    </source>
</reference>
<dbReference type="EMBL" id="JAVHNS010000005">
    <property type="protein sequence ID" value="KAK6354026.1"/>
    <property type="molecule type" value="Genomic_DNA"/>
</dbReference>
<keyword evidence="2" id="KW-1185">Reference proteome</keyword>
<dbReference type="AlphaFoldDB" id="A0AAV9V2D5"/>
<comment type="caution">
    <text evidence="1">The sequence shown here is derived from an EMBL/GenBank/DDBJ whole genome shotgun (WGS) entry which is preliminary data.</text>
</comment>
<gene>
    <name evidence="1" type="ORF">TWF730_008446</name>
</gene>